<dbReference type="PANTHER" id="PTHR43215">
    <property type="entry name" value="RADIAL SPOKE HEAD 1 HOMOLOG"/>
    <property type="match status" value="1"/>
</dbReference>
<feature type="compositionally biased region" description="Acidic residues" evidence="2">
    <location>
        <begin position="320"/>
        <end position="344"/>
    </location>
</feature>
<gene>
    <name evidence="3" type="ORF">ABFO16_00345</name>
</gene>
<proteinExistence type="predicted"/>
<evidence type="ECO:0000313" key="4">
    <source>
        <dbReference type="Proteomes" id="UP001478133"/>
    </source>
</evidence>
<dbReference type="InterPro" id="IPR003409">
    <property type="entry name" value="MORN"/>
</dbReference>
<keyword evidence="1" id="KW-0677">Repeat</keyword>
<dbReference type="Proteomes" id="UP001478133">
    <property type="component" value="Unassembled WGS sequence"/>
</dbReference>
<evidence type="ECO:0000313" key="3">
    <source>
        <dbReference type="EMBL" id="MEQ2564686.1"/>
    </source>
</evidence>
<evidence type="ECO:0000256" key="2">
    <source>
        <dbReference type="SAM" id="MobiDB-lite"/>
    </source>
</evidence>
<feature type="compositionally biased region" description="Acidic residues" evidence="2">
    <location>
        <begin position="355"/>
        <end position="366"/>
    </location>
</feature>
<dbReference type="EMBL" id="JBBMFI010000001">
    <property type="protein sequence ID" value="MEQ2564686.1"/>
    <property type="molecule type" value="Genomic_DNA"/>
</dbReference>
<keyword evidence="4" id="KW-1185">Reference proteome</keyword>
<evidence type="ECO:0008006" key="5">
    <source>
        <dbReference type="Google" id="ProtNLM"/>
    </source>
</evidence>
<dbReference type="SMART" id="SM00698">
    <property type="entry name" value="MORN"/>
    <property type="match status" value="2"/>
</dbReference>
<dbReference type="Gene3D" id="2.20.110.10">
    <property type="entry name" value="Histone H3 K4-specific methyltransferase SET7/9 N-terminal domain"/>
    <property type="match status" value="2"/>
</dbReference>
<dbReference type="PANTHER" id="PTHR43215:SF14">
    <property type="entry name" value="RADIAL SPOKE HEAD 1 HOMOLOG"/>
    <property type="match status" value="1"/>
</dbReference>
<reference evidence="3 4" key="1">
    <citation type="submission" date="2024-03" db="EMBL/GenBank/DDBJ databases">
        <title>Human intestinal bacterial collection.</title>
        <authorList>
            <person name="Pauvert C."/>
            <person name="Hitch T.C.A."/>
            <person name="Clavel T."/>
        </authorList>
    </citation>
    <scope>NUCLEOTIDE SEQUENCE [LARGE SCALE GENOMIC DNA]</scope>
    <source>
        <strain evidence="3 4">CLA-AP-H18</strain>
    </source>
</reference>
<feature type="region of interest" description="Disordered" evidence="2">
    <location>
        <begin position="275"/>
        <end position="397"/>
    </location>
</feature>
<dbReference type="Pfam" id="PF02493">
    <property type="entry name" value="MORN"/>
    <property type="match status" value="4"/>
</dbReference>
<dbReference type="SUPFAM" id="SSF82185">
    <property type="entry name" value="Histone H3 K4-specific methyltransferase SET7/9 N-terminal domain"/>
    <property type="match status" value="1"/>
</dbReference>
<feature type="compositionally biased region" description="Acidic residues" evidence="2">
    <location>
        <begin position="289"/>
        <end position="310"/>
    </location>
</feature>
<name>A0ABV1HQT8_9FIRM</name>
<organism evidence="3 4">
    <name type="scientific">Ruminococcoides intestinihominis</name>
    <dbReference type="NCBI Taxonomy" id="3133161"/>
    <lineage>
        <taxon>Bacteria</taxon>
        <taxon>Bacillati</taxon>
        <taxon>Bacillota</taxon>
        <taxon>Clostridia</taxon>
        <taxon>Eubacteriales</taxon>
        <taxon>Oscillospiraceae</taxon>
        <taxon>Ruminococcoides</taxon>
    </lineage>
</organism>
<accession>A0ABV1HQT8</accession>
<evidence type="ECO:0000256" key="1">
    <source>
        <dbReference type="ARBA" id="ARBA00022737"/>
    </source>
</evidence>
<dbReference type="RefSeq" id="WP_329979858.1">
    <property type="nucleotide sequence ID" value="NZ_JBBMEY010000001.1"/>
</dbReference>
<comment type="caution">
    <text evidence="3">The sequence shown here is derived from an EMBL/GenBank/DDBJ whole genome shotgun (WGS) entry which is preliminary data.</text>
</comment>
<protein>
    <recommendedName>
        <fullName evidence="5">MORN repeat protein</fullName>
    </recommendedName>
</protein>
<sequence length="593" mass="67860">MSTFYEENLIIYGMSFNSFIPYSVKDDILSKIRKNFFEHNKRQSDKIVQNFNDFTIKYTYNLEKNKPMKWVVQKNKKTIEESVIVSINSYEIRTYNDEGKQVSSIEFSNDHIIKTVTFALDNETVVVSCGTNGDEPVLYYRGQSLNADLHLLEINEDDEVLEILAERNPYITVTALTNRGVVYFGTDEEIRSVKREVERAKTIIADRNAPKVYNTPEDRETGFNFKDNDFNLKKNMNQTFDISKSEYFDFNEEDNPSVFDDVEDSSSLDLENIALDNEDTVEVESISTEYDDTSENTVEPEETTTIEENIEGNIEINETVVDEEKEEVETSENTDESSDIEENSTDTNDEKTEDITDETDVAEETENTAVEENQVEEKPTEQQETVEDNSIDDDTKVAPNFTNEEILREVLNAMMNSSKENEPPKVVTSVNETPQAERFDKNADLIINSGNEKYCYYGDINDDCMRDGYGRTEMSNGKTAYEGNYKNNKRNGFGSFYYKNGGLCYTGEWKDNKRNGFGVGVRSSDGSFHAGTWSNNKPEGVGARFDKYGKLSYIANFKNGKESGLCVEYREDGGITIFKWVNDAKKIIETIYP</sequence>